<reference evidence="1" key="1">
    <citation type="submission" date="2023-04" db="EMBL/GenBank/DDBJ databases">
        <authorList>
            <person name="Vijverberg K."/>
            <person name="Xiong W."/>
            <person name="Schranz E."/>
        </authorList>
    </citation>
    <scope>NUCLEOTIDE SEQUENCE</scope>
</reference>
<accession>A0AA35V938</accession>
<protein>
    <submittedName>
        <fullName evidence="1">Uncharacterized protein</fullName>
    </submittedName>
</protein>
<gene>
    <name evidence="1" type="ORF">LSALG_LOCUS7712</name>
</gene>
<dbReference type="PANTHER" id="PTHR10492:SF96">
    <property type="entry name" value="ATP-DEPENDENT DNA HELICASE"/>
    <property type="match status" value="1"/>
</dbReference>
<dbReference type="PANTHER" id="PTHR10492">
    <property type="match status" value="1"/>
</dbReference>
<keyword evidence="2" id="KW-1185">Reference proteome</keyword>
<dbReference type="Proteomes" id="UP001177003">
    <property type="component" value="Chromosome 1"/>
</dbReference>
<name>A0AA35V938_LACSI</name>
<dbReference type="Gene3D" id="2.40.50.140">
    <property type="entry name" value="Nucleic acid-binding proteins"/>
    <property type="match status" value="1"/>
</dbReference>
<evidence type="ECO:0000313" key="2">
    <source>
        <dbReference type="Proteomes" id="UP001177003"/>
    </source>
</evidence>
<dbReference type="InterPro" id="IPR012340">
    <property type="entry name" value="NA-bd_OB-fold"/>
</dbReference>
<dbReference type="AlphaFoldDB" id="A0AA35V938"/>
<sequence length="525" mass="59586">MQYQEEKTLVTDEIRSFLDGRYICPHEAAWRILDFPIHERNPPVMILPVHLENMQTAYFKEDSCLKDVVRNPGFAISPLLGWFNRNKDTVIRDNENQSNSENETGGLDLTYIDYPSKFWWDKTAKWWVLRHRSMSKTIGRLVFVHPSTGELFYLRLLLCHQKGCMSYEAVRTVSGRVYPNYRSACHALGLIGEDKEWMTAFTEASQWATSSQLRSLFCHLLLFCEVSNPLALWETGWRKMSEDLLYKINANVFVIPMHITDFHLQQQLLFELEKILRSCTPSKSVADFHLPLPSEVVVALLENRLLLEDTCYDKELLQNQHQQIPMSEDSTTISTLEYGCSGGALQGDSIQILGQKKDQGHIKSILTISNCYTISGYADYACAEPDEYQNWIGKEIYISVGNASSIYRIPDTGIIPTTSFHFISKSQIPDYVKQAPECTNVLENFDRNLIEATPAPTVLAVTNAKIMTVAGALKVGTTSASHVYINPSIPETAALLDRFMRNCTSRSACKGPPTPLHDINEKPYS</sequence>
<evidence type="ECO:0000313" key="1">
    <source>
        <dbReference type="EMBL" id="CAI9267215.1"/>
    </source>
</evidence>
<dbReference type="EMBL" id="OX465077">
    <property type="protein sequence ID" value="CAI9267215.1"/>
    <property type="molecule type" value="Genomic_DNA"/>
</dbReference>
<proteinExistence type="predicted"/>
<organism evidence="1 2">
    <name type="scientific">Lactuca saligna</name>
    <name type="common">Willowleaf lettuce</name>
    <dbReference type="NCBI Taxonomy" id="75948"/>
    <lineage>
        <taxon>Eukaryota</taxon>
        <taxon>Viridiplantae</taxon>
        <taxon>Streptophyta</taxon>
        <taxon>Embryophyta</taxon>
        <taxon>Tracheophyta</taxon>
        <taxon>Spermatophyta</taxon>
        <taxon>Magnoliopsida</taxon>
        <taxon>eudicotyledons</taxon>
        <taxon>Gunneridae</taxon>
        <taxon>Pentapetalae</taxon>
        <taxon>asterids</taxon>
        <taxon>campanulids</taxon>
        <taxon>Asterales</taxon>
        <taxon>Asteraceae</taxon>
        <taxon>Cichorioideae</taxon>
        <taxon>Cichorieae</taxon>
        <taxon>Lactucinae</taxon>
        <taxon>Lactuca</taxon>
    </lineage>
</organism>